<comment type="caution">
    <text evidence="5">The sequence shown here is derived from an EMBL/GenBank/DDBJ whole genome shotgun (WGS) entry which is preliminary data.</text>
</comment>
<dbReference type="EMBL" id="CAXLJL010000075">
    <property type="protein sequence ID" value="CAL5130815.1"/>
    <property type="molecule type" value="Genomic_DNA"/>
</dbReference>
<evidence type="ECO:0000256" key="2">
    <source>
        <dbReference type="ARBA" id="ARBA00022980"/>
    </source>
</evidence>
<dbReference type="Pfam" id="PF00177">
    <property type="entry name" value="Ribosomal_S7"/>
    <property type="match status" value="1"/>
</dbReference>
<evidence type="ECO:0000256" key="3">
    <source>
        <dbReference type="ARBA" id="ARBA00023274"/>
    </source>
</evidence>
<reference evidence="5" key="1">
    <citation type="submission" date="2024-06" db="EMBL/GenBank/DDBJ databases">
        <authorList>
            <person name="Liu X."/>
            <person name="Lenzi L."/>
            <person name="Haldenby T S."/>
            <person name="Uol C."/>
        </authorList>
    </citation>
    <scope>NUCLEOTIDE SEQUENCE</scope>
</reference>
<protein>
    <recommendedName>
        <fullName evidence="4">Small ribosomal subunit protein uS7 domain-containing protein</fullName>
    </recommendedName>
</protein>
<name>A0AAV2T300_CALDB</name>
<evidence type="ECO:0000259" key="4">
    <source>
        <dbReference type="Pfam" id="PF00177"/>
    </source>
</evidence>
<dbReference type="GO" id="GO:0005840">
    <property type="term" value="C:ribosome"/>
    <property type="evidence" value="ECO:0007669"/>
    <property type="project" value="UniProtKB-KW"/>
</dbReference>
<keyword evidence="3" id="KW-0687">Ribonucleoprotein</keyword>
<dbReference type="SUPFAM" id="SSF47973">
    <property type="entry name" value="Ribosomal protein S7"/>
    <property type="match status" value="1"/>
</dbReference>
<dbReference type="InterPro" id="IPR023798">
    <property type="entry name" value="Ribosomal_uS7_dom"/>
</dbReference>
<dbReference type="GO" id="GO:1990904">
    <property type="term" value="C:ribonucleoprotein complex"/>
    <property type="evidence" value="ECO:0007669"/>
    <property type="project" value="UniProtKB-KW"/>
</dbReference>
<dbReference type="PIRSF" id="PIRSF002122">
    <property type="entry name" value="RPS7p_RPS7a_RPS5e_RPS7o"/>
    <property type="match status" value="1"/>
</dbReference>
<dbReference type="InterPro" id="IPR000235">
    <property type="entry name" value="Ribosomal_uS7"/>
</dbReference>
<evidence type="ECO:0000313" key="6">
    <source>
        <dbReference type="Proteomes" id="UP001497525"/>
    </source>
</evidence>
<comment type="similarity">
    <text evidence="1">Belongs to the universal ribosomal protein uS7 family.</text>
</comment>
<dbReference type="InterPro" id="IPR036823">
    <property type="entry name" value="Ribosomal_uS7_dom_sf"/>
</dbReference>
<dbReference type="PANTHER" id="PTHR11205">
    <property type="entry name" value="RIBOSOMAL PROTEIN S7"/>
    <property type="match status" value="1"/>
</dbReference>
<dbReference type="GO" id="GO:0006412">
    <property type="term" value="P:translation"/>
    <property type="evidence" value="ECO:0007669"/>
    <property type="project" value="InterPro"/>
</dbReference>
<gene>
    <name evidence="5" type="ORF">CDAUBV1_LOCUS3036</name>
</gene>
<keyword evidence="2" id="KW-0689">Ribosomal protein</keyword>
<evidence type="ECO:0000313" key="5">
    <source>
        <dbReference type="EMBL" id="CAL5130815.1"/>
    </source>
</evidence>
<feature type="domain" description="Small ribosomal subunit protein uS7" evidence="4">
    <location>
        <begin position="65"/>
        <end position="212"/>
    </location>
</feature>
<organism evidence="5 6">
    <name type="scientific">Calicophoron daubneyi</name>
    <name type="common">Rumen fluke</name>
    <name type="synonym">Paramphistomum daubneyi</name>
    <dbReference type="NCBI Taxonomy" id="300641"/>
    <lineage>
        <taxon>Eukaryota</taxon>
        <taxon>Metazoa</taxon>
        <taxon>Spiralia</taxon>
        <taxon>Lophotrochozoa</taxon>
        <taxon>Platyhelminthes</taxon>
        <taxon>Trematoda</taxon>
        <taxon>Digenea</taxon>
        <taxon>Plagiorchiida</taxon>
        <taxon>Pronocephalata</taxon>
        <taxon>Paramphistomoidea</taxon>
        <taxon>Paramphistomidae</taxon>
        <taxon>Calicophoron</taxon>
    </lineage>
</organism>
<evidence type="ECO:0000256" key="1">
    <source>
        <dbReference type="ARBA" id="ARBA00007151"/>
    </source>
</evidence>
<sequence length="220" mass="25292">MNYICSSSLLRHLRPVILSTQPSRTRVYHYALRPKLLTPDEEVDANEERLFKPVAPAQKSEYNGSNRDPVVTRMIGMMTQRGERETARDVMRLTFREMKLLQLQKYHAAADKSQIELNPIQIVREAVKNCTPVLVLHSVVRGGILYKVPSPPMSDSTATHMAIRFLIDAAKDKPSDQRFYVTLARELIAASQNQGKAYLKKQELHKKCEENRAYANYRTY</sequence>
<proteinExistence type="inferred from homology"/>
<dbReference type="AlphaFoldDB" id="A0AAV2T300"/>
<dbReference type="Gene3D" id="1.10.455.10">
    <property type="entry name" value="Ribosomal protein S7 domain"/>
    <property type="match status" value="1"/>
</dbReference>
<dbReference type="Proteomes" id="UP001497525">
    <property type="component" value="Unassembled WGS sequence"/>
</dbReference>
<accession>A0AAV2T300</accession>